<dbReference type="Proteomes" id="UP000294656">
    <property type="component" value="Unassembled WGS sequence"/>
</dbReference>
<dbReference type="SUPFAM" id="SSF55073">
    <property type="entry name" value="Nucleotide cyclase"/>
    <property type="match status" value="1"/>
</dbReference>
<dbReference type="InterPro" id="IPR001638">
    <property type="entry name" value="Solute-binding_3/MltF_N"/>
</dbReference>
<keyword evidence="4" id="KW-0472">Membrane</keyword>
<organism evidence="7 8">
    <name type="scientific">Marinomonas balearica</name>
    <dbReference type="NCBI Taxonomy" id="491947"/>
    <lineage>
        <taxon>Bacteria</taxon>
        <taxon>Pseudomonadati</taxon>
        <taxon>Pseudomonadota</taxon>
        <taxon>Gammaproteobacteria</taxon>
        <taxon>Oceanospirillales</taxon>
        <taxon>Oceanospirillaceae</taxon>
        <taxon>Marinomonas</taxon>
    </lineage>
</organism>
<evidence type="ECO:0000256" key="2">
    <source>
        <dbReference type="ARBA" id="ARBA00012528"/>
    </source>
</evidence>
<keyword evidence="8" id="KW-1185">Reference proteome</keyword>
<evidence type="ECO:0000256" key="1">
    <source>
        <dbReference type="ARBA" id="ARBA00001946"/>
    </source>
</evidence>
<dbReference type="SMART" id="SM00062">
    <property type="entry name" value="PBPb"/>
    <property type="match status" value="2"/>
</dbReference>
<dbReference type="SUPFAM" id="SSF53850">
    <property type="entry name" value="Periplasmic binding protein-like II"/>
    <property type="match status" value="2"/>
</dbReference>
<evidence type="ECO:0000259" key="6">
    <source>
        <dbReference type="PROSITE" id="PS50887"/>
    </source>
</evidence>
<dbReference type="SMART" id="SM00267">
    <property type="entry name" value="GGDEF"/>
    <property type="match status" value="1"/>
</dbReference>
<dbReference type="RefSeq" id="WP_133502439.1">
    <property type="nucleotide sequence ID" value="NZ_SNXC01000009.1"/>
</dbReference>
<evidence type="ECO:0000256" key="3">
    <source>
        <dbReference type="ARBA" id="ARBA00034247"/>
    </source>
</evidence>
<dbReference type="InterPro" id="IPR000160">
    <property type="entry name" value="GGDEF_dom"/>
</dbReference>
<keyword evidence="5" id="KW-0732">Signal</keyword>
<dbReference type="NCBIfam" id="TIGR00254">
    <property type="entry name" value="GGDEF"/>
    <property type="match status" value="1"/>
</dbReference>
<dbReference type="InterPro" id="IPR029787">
    <property type="entry name" value="Nucleotide_cyclase"/>
</dbReference>
<dbReference type="CDD" id="cd01949">
    <property type="entry name" value="GGDEF"/>
    <property type="match status" value="1"/>
</dbReference>
<protein>
    <recommendedName>
        <fullName evidence="2">diguanylate cyclase</fullName>
        <ecNumber evidence="2">2.7.7.65</ecNumber>
    </recommendedName>
</protein>
<dbReference type="CDD" id="cd01007">
    <property type="entry name" value="PBP2_BvgS_HisK_like"/>
    <property type="match status" value="1"/>
</dbReference>
<dbReference type="PANTHER" id="PTHR45138:SF9">
    <property type="entry name" value="DIGUANYLATE CYCLASE DGCM-RELATED"/>
    <property type="match status" value="1"/>
</dbReference>
<dbReference type="InterPro" id="IPR050469">
    <property type="entry name" value="Diguanylate_Cyclase"/>
</dbReference>
<comment type="cofactor">
    <cofactor evidence="1">
        <name>Mg(2+)</name>
        <dbReference type="ChEBI" id="CHEBI:18420"/>
    </cofactor>
</comment>
<dbReference type="GO" id="GO:0052621">
    <property type="term" value="F:diguanylate cyclase activity"/>
    <property type="evidence" value="ECO:0007669"/>
    <property type="project" value="UniProtKB-EC"/>
</dbReference>
<dbReference type="FunFam" id="3.30.70.270:FF:000001">
    <property type="entry name" value="Diguanylate cyclase domain protein"/>
    <property type="match status" value="1"/>
</dbReference>
<gene>
    <name evidence="7" type="ORF">DFP79_0576</name>
</gene>
<accession>A0A4R6MD37</accession>
<comment type="catalytic activity">
    <reaction evidence="3">
        <text>2 GTP = 3',3'-c-di-GMP + 2 diphosphate</text>
        <dbReference type="Rhea" id="RHEA:24898"/>
        <dbReference type="ChEBI" id="CHEBI:33019"/>
        <dbReference type="ChEBI" id="CHEBI:37565"/>
        <dbReference type="ChEBI" id="CHEBI:58805"/>
        <dbReference type="EC" id="2.7.7.65"/>
    </reaction>
</comment>
<feature type="signal peptide" evidence="5">
    <location>
        <begin position="1"/>
        <end position="25"/>
    </location>
</feature>
<evidence type="ECO:0000256" key="4">
    <source>
        <dbReference type="SAM" id="Phobius"/>
    </source>
</evidence>
<name>A0A4R6MD37_9GAMM</name>
<feature type="transmembrane region" description="Helical" evidence="4">
    <location>
        <begin position="516"/>
        <end position="535"/>
    </location>
</feature>
<dbReference type="AlphaFoldDB" id="A0A4R6MD37"/>
<sequence length="725" mass="82311">MKKSLFLKWLIGVLFLSAGMSYALEADLDLTKAERDFLARNKHFSVYMEENFSPFSFWEGTQLIGYSVDFANLVAQRLGVSFHYQSQGLHWSSAVDKFKAGKIDVIAQMKRTSEREEFALFSSPYMSHYHSIVIHKDNQEELNSLEKLKGKVVGVVNGFDAHTVLLEQYPEIKLRLYDNSKQLVDAVILGIVDAAVANHQVIQHRIDTNFITDIVSIPILDNTNFPVARDSFATRKDNVLLASSIRKAVDSLVIERNQLRTKWFGDEGPKYVALSDSEQKFLQAFGPIKYCIDPKWKPLDFINSAGEPDGLSEDVLKLFEYRSPIRFEYVPTKSWEESINFAKERRCDVLSMAAQTEERKKFMTLSTPYANFPVVVATRIHQPFVKNFENILGETFAVVRSYSIIQTLRAQYPSINLVEVDSALDGLNMVTSGEVYGFLDSAASISQMVEEHGMVGIKISSQTNETFFLGLSVRNDFPELIRIINKHVESIDPSLLQTLISQRVAIRYDKGVDYSLLWKVLFVVGVFALFIVFRYRELAKMNKQTQRAYDELYATKQELERIVTQDYLTGLLNRKRLDELMEQESRYAGGFGSPLGLIMIDIDHFKAVNDTYGHSVGDNVIICVADILKQHARSTDIVGRWGGEEFMILCPNTSRSELIGLANTIKDEVGHYEIPVVGVKTISLGLAVLAPNETVIEFYKRADNALYSAKNNGRNRVEFNDIEEH</sequence>
<dbReference type="Gene3D" id="3.40.190.10">
    <property type="entry name" value="Periplasmic binding protein-like II"/>
    <property type="match status" value="4"/>
</dbReference>
<dbReference type="OrthoDB" id="9180959at2"/>
<comment type="caution">
    <text evidence="7">The sequence shown here is derived from an EMBL/GenBank/DDBJ whole genome shotgun (WGS) entry which is preliminary data.</text>
</comment>
<reference evidence="7 8" key="1">
    <citation type="submission" date="2019-03" db="EMBL/GenBank/DDBJ databases">
        <title>Genomic Encyclopedia of Type Strains, Phase III (KMG-III): the genomes of soil and plant-associated and newly described type strains.</title>
        <authorList>
            <person name="Whitman W."/>
        </authorList>
    </citation>
    <scope>NUCLEOTIDE SEQUENCE [LARGE SCALE GENOMIC DNA]</scope>
    <source>
        <strain evidence="7 8">CECT 7378</strain>
    </source>
</reference>
<evidence type="ECO:0000256" key="5">
    <source>
        <dbReference type="SAM" id="SignalP"/>
    </source>
</evidence>
<dbReference type="Pfam" id="PF00497">
    <property type="entry name" value="SBP_bac_3"/>
    <property type="match status" value="2"/>
</dbReference>
<dbReference type="CDD" id="cd13708">
    <property type="entry name" value="PBP2_BvgS_like_1"/>
    <property type="match status" value="1"/>
</dbReference>
<proteinExistence type="predicted"/>
<dbReference type="Pfam" id="PF00990">
    <property type="entry name" value="GGDEF"/>
    <property type="match status" value="1"/>
</dbReference>
<feature type="domain" description="GGDEF" evidence="6">
    <location>
        <begin position="593"/>
        <end position="722"/>
    </location>
</feature>
<evidence type="ECO:0000313" key="8">
    <source>
        <dbReference type="Proteomes" id="UP000294656"/>
    </source>
</evidence>
<feature type="chain" id="PRO_5020233627" description="diguanylate cyclase" evidence="5">
    <location>
        <begin position="26"/>
        <end position="725"/>
    </location>
</feature>
<dbReference type="InterPro" id="IPR043128">
    <property type="entry name" value="Rev_trsase/Diguanyl_cyclase"/>
</dbReference>
<evidence type="ECO:0000313" key="7">
    <source>
        <dbReference type="EMBL" id="TDO99591.1"/>
    </source>
</evidence>
<dbReference type="PANTHER" id="PTHR45138">
    <property type="entry name" value="REGULATORY COMPONENTS OF SENSORY TRANSDUCTION SYSTEM"/>
    <property type="match status" value="1"/>
</dbReference>
<keyword evidence="4" id="KW-0812">Transmembrane</keyword>
<dbReference type="PROSITE" id="PS50887">
    <property type="entry name" value="GGDEF"/>
    <property type="match status" value="1"/>
</dbReference>
<dbReference type="EMBL" id="SNXC01000009">
    <property type="protein sequence ID" value="TDO99591.1"/>
    <property type="molecule type" value="Genomic_DNA"/>
</dbReference>
<keyword evidence="4" id="KW-1133">Transmembrane helix</keyword>
<dbReference type="Gene3D" id="3.30.70.270">
    <property type="match status" value="1"/>
</dbReference>
<dbReference type="EC" id="2.7.7.65" evidence="2"/>